<sequence>MEALRKAYKDALRDKEMTAKEMDFMKDRMARMGATRVRIRARKASARKTTPRDLKGSFETVEVESNGEGAGRGNGKGTARKETNAAQDQGVEKMAKFRDIRLKGLRQAKKADMEKTCEDEGISYIKLEQAKADVAEIRANRDFDAWLKEADQAAEDQDYATSTEDVPDE</sequence>
<evidence type="ECO:0000313" key="3">
    <source>
        <dbReference type="Proteomes" id="UP000265515"/>
    </source>
</evidence>
<feature type="region of interest" description="Disordered" evidence="1">
    <location>
        <begin position="149"/>
        <end position="169"/>
    </location>
</feature>
<name>A0A388LRC2_CHABU</name>
<reference evidence="2 3" key="1">
    <citation type="journal article" date="2018" name="Cell">
        <title>The Chara Genome: Secondary Complexity and Implications for Plant Terrestrialization.</title>
        <authorList>
            <person name="Nishiyama T."/>
            <person name="Sakayama H."/>
            <person name="Vries J.D."/>
            <person name="Buschmann H."/>
            <person name="Saint-Marcoux D."/>
            <person name="Ullrich K.K."/>
            <person name="Haas F.B."/>
            <person name="Vanderstraeten L."/>
            <person name="Becker D."/>
            <person name="Lang D."/>
            <person name="Vosolsobe S."/>
            <person name="Rombauts S."/>
            <person name="Wilhelmsson P.K.I."/>
            <person name="Janitza P."/>
            <person name="Kern R."/>
            <person name="Heyl A."/>
            <person name="Rumpler F."/>
            <person name="Villalobos L.I.A.C."/>
            <person name="Clay J.M."/>
            <person name="Skokan R."/>
            <person name="Toyoda A."/>
            <person name="Suzuki Y."/>
            <person name="Kagoshima H."/>
            <person name="Schijlen E."/>
            <person name="Tajeshwar N."/>
            <person name="Catarino B."/>
            <person name="Hetherington A.J."/>
            <person name="Saltykova A."/>
            <person name="Bonnot C."/>
            <person name="Breuninger H."/>
            <person name="Symeonidi A."/>
            <person name="Radhakrishnan G.V."/>
            <person name="Van Nieuwerburgh F."/>
            <person name="Deforce D."/>
            <person name="Chang C."/>
            <person name="Karol K.G."/>
            <person name="Hedrich R."/>
            <person name="Ulvskov P."/>
            <person name="Glockner G."/>
            <person name="Delwiche C.F."/>
            <person name="Petrasek J."/>
            <person name="Van de Peer Y."/>
            <person name="Friml J."/>
            <person name="Beilby M."/>
            <person name="Dolan L."/>
            <person name="Kohara Y."/>
            <person name="Sugano S."/>
            <person name="Fujiyama A."/>
            <person name="Delaux P.-M."/>
            <person name="Quint M."/>
            <person name="TheiBen G."/>
            <person name="Hagemann M."/>
            <person name="Harholt J."/>
            <person name="Dunand C."/>
            <person name="Zachgo S."/>
            <person name="Langdale J."/>
            <person name="Maumus F."/>
            <person name="Straeten D.V.D."/>
            <person name="Gould S.B."/>
            <person name="Rensing S.A."/>
        </authorList>
    </citation>
    <scope>NUCLEOTIDE SEQUENCE [LARGE SCALE GENOMIC DNA]</scope>
    <source>
        <strain evidence="2 3">S276</strain>
    </source>
</reference>
<comment type="caution">
    <text evidence="2">The sequence shown here is derived from an EMBL/GenBank/DDBJ whole genome shotgun (WGS) entry which is preliminary data.</text>
</comment>
<keyword evidence="3" id="KW-1185">Reference proteome</keyword>
<gene>
    <name evidence="2" type="ORF">CBR_g39233</name>
</gene>
<feature type="region of interest" description="Disordered" evidence="1">
    <location>
        <begin position="39"/>
        <end position="92"/>
    </location>
</feature>
<dbReference type="AlphaFoldDB" id="A0A388LRC2"/>
<accession>A0A388LRC2</accession>
<evidence type="ECO:0000256" key="1">
    <source>
        <dbReference type="SAM" id="MobiDB-lite"/>
    </source>
</evidence>
<organism evidence="2 3">
    <name type="scientific">Chara braunii</name>
    <name type="common">Braun's stonewort</name>
    <dbReference type="NCBI Taxonomy" id="69332"/>
    <lineage>
        <taxon>Eukaryota</taxon>
        <taxon>Viridiplantae</taxon>
        <taxon>Streptophyta</taxon>
        <taxon>Charophyceae</taxon>
        <taxon>Charales</taxon>
        <taxon>Characeae</taxon>
        <taxon>Chara</taxon>
    </lineage>
</organism>
<dbReference type="Proteomes" id="UP000265515">
    <property type="component" value="Unassembled WGS sequence"/>
</dbReference>
<dbReference type="EMBL" id="BFEA01000494">
    <property type="protein sequence ID" value="GBG84857.1"/>
    <property type="molecule type" value="Genomic_DNA"/>
</dbReference>
<protein>
    <submittedName>
        <fullName evidence="2">Uncharacterized protein</fullName>
    </submittedName>
</protein>
<proteinExistence type="predicted"/>
<dbReference type="Gramene" id="GBG84857">
    <property type="protein sequence ID" value="GBG84857"/>
    <property type="gene ID" value="CBR_g39233"/>
</dbReference>
<feature type="compositionally biased region" description="Polar residues" evidence="1">
    <location>
        <begin position="159"/>
        <end position="169"/>
    </location>
</feature>
<evidence type="ECO:0000313" key="2">
    <source>
        <dbReference type="EMBL" id="GBG84857.1"/>
    </source>
</evidence>